<dbReference type="AlphaFoldDB" id="M2PQ02"/>
<keyword evidence="1" id="KW-0812">Transmembrane</keyword>
<keyword evidence="1" id="KW-0472">Membrane</keyword>
<reference evidence="2 3" key="1">
    <citation type="submission" date="2013-02" db="EMBL/GenBank/DDBJ databases">
        <title>The Genome Sequence of Lactobacillus catenaformis F0143.</title>
        <authorList>
            <consortium name="The Broad Institute Genome Sequencing Platform"/>
            <person name="Earl A."/>
            <person name="Ward D."/>
            <person name="Feldgarden M."/>
            <person name="Gevers D."/>
            <person name="Izard J."/>
            <person name="Blanton J.M."/>
            <person name="Mathney J."/>
            <person name="Dewhirst F.E."/>
            <person name="Young S.K."/>
            <person name="Zeng Q."/>
            <person name="Gargeya S."/>
            <person name="Fitzgerald M."/>
            <person name="Haas B."/>
            <person name="Abouelleil A."/>
            <person name="Alvarado L."/>
            <person name="Arachchi H.M."/>
            <person name="Berlin A."/>
            <person name="Chapman S.B."/>
            <person name="Gearin G."/>
            <person name="Goldberg J."/>
            <person name="Griggs A."/>
            <person name="Gujja S."/>
            <person name="Hansen M."/>
            <person name="Heiman D."/>
            <person name="Howarth C."/>
            <person name="Larimer J."/>
            <person name="Lui A."/>
            <person name="MacDonald P.J.P."/>
            <person name="McCowen C."/>
            <person name="Montmayeur A."/>
            <person name="Murphy C."/>
            <person name="Neiman D."/>
            <person name="Pearson M."/>
            <person name="Priest M."/>
            <person name="Roberts A."/>
            <person name="Saif S."/>
            <person name="Shea T."/>
            <person name="Sisk P."/>
            <person name="Stolte C."/>
            <person name="Sykes S."/>
            <person name="Wortman J."/>
            <person name="Nusbaum C."/>
            <person name="Birren B."/>
        </authorList>
    </citation>
    <scope>NUCLEOTIDE SEQUENCE [LARGE SCALE GENOMIC DNA]</scope>
    <source>
        <strain evidence="2 3">OT 569</strain>
    </source>
</reference>
<protein>
    <submittedName>
        <fullName evidence="2">Uncharacterized protein</fullName>
    </submittedName>
</protein>
<organism evidence="2 3">
    <name type="scientific">Eggerthia catenaformis OT 569 = DSM 20559</name>
    <dbReference type="NCBI Taxonomy" id="999415"/>
    <lineage>
        <taxon>Bacteria</taxon>
        <taxon>Bacillati</taxon>
        <taxon>Bacillota</taxon>
        <taxon>Erysipelotrichia</taxon>
        <taxon>Erysipelotrichales</taxon>
        <taxon>Coprobacillaceae</taxon>
        <taxon>Eggerthia</taxon>
    </lineage>
</organism>
<evidence type="ECO:0000256" key="1">
    <source>
        <dbReference type="SAM" id="Phobius"/>
    </source>
</evidence>
<gene>
    <name evidence="2" type="ORF">HMPREF9943_00091</name>
</gene>
<feature type="transmembrane region" description="Helical" evidence="1">
    <location>
        <begin position="49"/>
        <end position="71"/>
    </location>
</feature>
<evidence type="ECO:0000313" key="3">
    <source>
        <dbReference type="Proteomes" id="UP000011758"/>
    </source>
</evidence>
<dbReference type="BioCyc" id="ECAT999415-HMP:GTTI-100-MONOMER"/>
<name>M2PQ02_9FIRM</name>
<accession>M2PQ02</accession>
<keyword evidence="3" id="KW-1185">Reference proteome</keyword>
<comment type="caution">
    <text evidence="2">The sequence shown here is derived from an EMBL/GenBank/DDBJ whole genome shotgun (WGS) entry which is preliminary data.</text>
</comment>
<proteinExistence type="predicted"/>
<evidence type="ECO:0000313" key="2">
    <source>
        <dbReference type="EMBL" id="EMD17659.1"/>
    </source>
</evidence>
<dbReference type="EMBL" id="AGEJ01000001">
    <property type="protein sequence ID" value="EMD17659.1"/>
    <property type="molecule type" value="Genomic_DNA"/>
</dbReference>
<dbReference type="Proteomes" id="UP000011758">
    <property type="component" value="Unassembled WGS sequence"/>
</dbReference>
<keyword evidence="1" id="KW-1133">Transmembrane helix</keyword>
<feature type="transmembrane region" description="Helical" evidence="1">
    <location>
        <begin position="21"/>
        <end position="43"/>
    </location>
</feature>
<sequence length="90" mass="10844">MKSKMSFRQYCILGKVKYPRYLKVLGRIFQALSILAFIYFGFLNRINPLPLEIVCIIICFWLLYFVLLPILACKESLRQYREYYNSDDEE</sequence>